<keyword evidence="5" id="KW-0811">Translocation</keyword>
<comment type="function">
    <text evidence="5">Part of the twin-arginine translocation (Tat) system that transports large folded proteins containing a characteristic twin-arginine motif in their signal peptide across membranes.</text>
</comment>
<evidence type="ECO:0000313" key="6">
    <source>
        <dbReference type="EMBL" id="MBM7633053.1"/>
    </source>
</evidence>
<protein>
    <recommendedName>
        <fullName evidence="5">Sec-independent protein translocase protein TatC</fullName>
    </recommendedName>
</protein>
<feature type="transmembrane region" description="Helical" evidence="5">
    <location>
        <begin position="24"/>
        <end position="47"/>
    </location>
</feature>
<dbReference type="NCBIfam" id="TIGR00945">
    <property type="entry name" value="tatC"/>
    <property type="match status" value="1"/>
</dbReference>
<reference evidence="6 7" key="1">
    <citation type="submission" date="2021-01" db="EMBL/GenBank/DDBJ databases">
        <title>Genomic Encyclopedia of Type Strains, Phase IV (KMG-IV): sequencing the most valuable type-strain genomes for metagenomic binning, comparative biology and taxonomic classification.</title>
        <authorList>
            <person name="Goeker M."/>
        </authorList>
    </citation>
    <scope>NUCLEOTIDE SEQUENCE [LARGE SCALE GENOMIC DNA]</scope>
    <source>
        <strain evidence="6 7">DSM 25540</strain>
    </source>
</reference>
<evidence type="ECO:0000313" key="7">
    <source>
        <dbReference type="Proteomes" id="UP000741863"/>
    </source>
</evidence>
<organism evidence="6 7">
    <name type="scientific">Geomicrobium sediminis</name>
    <dbReference type="NCBI Taxonomy" id="1347788"/>
    <lineage>
        <taxon>Bacteria</taxon>
        <taxon>Bacillati</taxon>
        <taxon>Bacillota</taxon>
        <taxon>Bacilli</taxon>
        <taxon>Bacillales</taxon>
        <taxon>Geomicrobium</taxon>
    </lineage>
</organism>
<keyword evidence="5" id="KW-0813">Transport</keyword>
<proteinExistence type="inferred from homology"/>
<dbReference type="PANTHER" id="PTHR30371:SF4">
    <property type="entry name" value="SEC-INDEPENDENT PROTEIN TRANSLOCASE PROTEIN TATCD"/>
    <property type="match status" value="1"/>
</dbReference>
<comment type="subunit">
    <text evidence="5">Forms a complex with TatA.</text>
</comment>
<name>A0ABS2PCB9_9BACL</name>
<dbReference type="PRINTS" id="PR01840">
    <property type="entry name" value="TATCFAMILY"/>
</dbReference>
<feature type="transmembrane region" description="Helical" evidence="5">
    <location>
        <begin position="192"/>
        <end position="207"/>
    </location>
</feature>
<evidence type="ECO:0000256" key="5">
    <source>
        <dbReference type="HAMAP-Rule" id="MF_00902"/>
    </source>
</evidence>
<feature type="transmembrane region" description="Helical" evidence="5">
    <location>
        <begin position="107"/>
        <end position="134"/>
    </location>
</feature>
<keyword evidence="4 5" id="KW-0472">Membrane</keyword>
<keyword evidence="5" id="KW-1003">Cell membrane</keyword>
<keyword evidence="3 5" id="KW-1133">Transmembrane helix</keyword>
<feature type="transmembrane region" description="Helical" evidence="5">
    <location>
        <begin position="67"/>
        <end position="86"/>
    </location>
</feature>
<dbReference type="RefSeq" id="WP_204697562.1">
    <property type="nucleotide sequence ID" value="NZ_JAFBEC010000005.1"/>
</dbReference>
<dbReference type="Pfam" id="PF00902">
    <property type="entry name" value="TatC"/>
    <property type="match status" value="1"/>
</dbReference>
<comment type="caution">
    <text evidence="6">The sequence shown here is derived from an EMBL/GenBank/DDBJ whole genome shotgun (WGS) entry which is preliminary data.</text>
</comment>
<dbReference type="InterPro" id="IPR002033">
    <property type="entry name" value="TatC"/>
</dbReference>
<comment type="similarity">
    <text evidence="5">Belongs to the TatC family.</text>
</comment>
<evidence type="ECO:0000256" key="4">
    <source>
        <dbReference type="ARBA" id="ARBA00023136"/>
    </source>
</evidence>
<accession>A0ABS2PCB9</accession>
<dbReference type="Proteomes" id="UP000741863">
    <property type="component" value="Unassembled WGS sequence"/>
</dbReference>
<comment type="caution">
    <text evidence="5">Lacks conserved residue(s) required for the propagation of feature annotation.</text>
</comment>
<sequence length="250" mass="28669">MSGTTTEEMDRQPTLDHISVLRGAVIRTLIIFSLLFITMFILLRFYMDILVGDFELVMLGPLDAIKLYFYLSGILSVGLSLPYIVFEAWRFVKPALSDRESKLMFNYIPAVFLCFVLGLSFGYFVIHPIAFMFFIELGEMHFNMMITASEYFSFLMMTTIPIGFVFQLPLIIMALTSLGIVEPETFAKSRKYAYFFLLVISTLITPPDFFTPFLVVIPFIILYEVGIYVSKKVIKRKASKEANKEESTEA</sequence>
<dbReference type="PANTHER" id="PTHR30371">
    <property type="entry name" value="SEC-INDEPENDENT PROTEIN TRANSLOCASE PROTEIN TATC"/>
    <property type="match status" value="1"/>
</dbReference>
<evidence type="ECO:0000256" key="2">
    <source>
        <dbReference type="ARBA" id="ARBA00022692"/>
    </source>
</evidence>
<dbReference type="HAMAP" id="MF_00902">
    <property type="entry name" value="TatC"/>
    <property type="match status" value="1"/>
</dbReference>
<keyword evidence="7" id="KW-1185">Reference proteome</keyword>
<feature type="transmembrane region" description="Helical" evidence="5">
    <location>
        <begin position="154"/>
        <end position="180"/>
    </location>
</feature>
<keyword evidence="5" id="KW-0653">Protein transport</keyword>
<evidence type="ECO:0000256" key="1">
    <source>
        <dbReference type="ARBA" id="ARBA00004141"/>
    </source>
</evidence>
<dbReference type="EMBL" id="JAFBEC010000005">
    <property type="protein sequence ID" value="MBM7633053.1"/>
    <property type="molecule type" value="Genomic_DNA"/>
</dbReference>
<gene>
    <name evidence="5" type="primary">tatC</name>
    <name evidence="6" type="ORF">JOD17_002147</name>
</gene>
<comment type="subcellular location">
    <subcellularLocation>
        <location evidence="5">Cell membrane</location>
        <topology evidence="5">Multi-pass membrane protein</topology>
    </subcellularLocation>
    <subcellularLocation>
        <location evidence="1">Membrane</location>
        <topology evidence="1">Multi-pass membrane protein</topology>
    </subcellularLocation>
</comment>
<keyword evidence="2 5" id="KW-0812">Transmembrane</keyword>
<evidence type="ECO:0000256" key="3">
    <source>
        <dbReference type="ARBA" id="ARBA00022989"/>
    </source>
</evidence>